<dbReference type="Proteomes" id="UP000001349">
    <property type="component" value="Chromosome"/>
</dbReference>
<organism evidence="2 3">
    <name type="scientific">Ruminiclostridium cellulolyticum (strain ATCC 35319 / DSM 5812 / JCM 6584 / H10)</name>
    <name type="common">Clostridium cellulolyticum</name>
    <dbReference type="NCBI Taxonomy" id="394503"/>
    <lineage>
        <taxon>Bacteria</taxon>
        <taxon>Bacillati</taxon>
        <taxon>Bacillota</taxon>
        <taxon>Clostridia</taxon>
        <taxon>Eubacteriales</taxon>
        <taxon>Oscillospiraceae</taxon>
        <taxon>Ruminiclostridium</taxon>
    </lineage>
</organism>
<dbReference type="EMBL" id="CP001348">
    <property type="protein sequence ID" value="ACL75221.1"/>
    <property type="molecule type" value="Genomic_DNA"/>
</dbReference>
<name>B8I8I8_RUMCH</name>
<evidence type="ECO:0008006" key="4">
    <source>
        <dbReference type="Google" id="ProtNLM"/>
    </source>
</evidence>
<gene>
    <name evidence="2" type="ordered locus">Ccel_0846</name>
</gene>
<protein>
    <recommendedName>
        <fullName evidence="4">SLH domain-containing protein</fullName>
    </recommendedName>
</protein>
<dbReference type="AlphaFoldDB" id="B8I8I8"/>
<evidence type="ECO:0000256" key="1">
    <source>
        <dbReference type="SAM" id="SignalP"/>
    </source>
</evidence>
<dbReference type="eggNOG" id="ENOG503483Q">
    <property type="taxonomic scope" value="Bacteria"/>
</dbReference>
<accession>B8I8I8</accession>
<keyword evidence="1" id="KW-0732">Signal</keyword>
<evidence type="ECO:0000313" key="3">
    <source>
        <dbReference type="Proteomes" id="UP000001349"/>
    </source>
</evidence>
<proteinExistence type="predicted"/>
<feature type="signal peptide" evidence="1">
    <location>
        <begin position="1"/>
        <end position="27"/>
    </location>
</feature>
<keyword evidence="3" id="KW-1185">Reference proteome</keyword>
<dbReference type="HOGENOM" id="CLU_849167_0_0_9"/>
<dbReference type="KEGG" id="cce:Ccel_0846"/>
<dbReference type="RefSeq" id="WP_015924381.1">
    <property type="nucleotide sequence ID" value="NC_011898.1"/>
</dbReference>
<feature type="chain" id="PRO_5002874158" description="SLH domain-containing protein" evidence="1">
    <location>
        <begin position="28"/>
        <end position="327"/>
    </location>
</feature>
<sequence precursor="true">MNTKFKKVVAILVVALTALSLSITSFAWPANKWNSINGNGQGTGHKSMIENLSSAKFTCPAAPSDTDYATHKEIVALAAYYTDALDIMDAAATTNGVYSPYHAKTNYTLTEVKQHAKFLYELARRRLVLGKKLDLVSSNYSQTKTYYYDAYIEVDTKNRIIDDLSVLNDELADLGYDMDKIDNQGYMVLGVYFHLLEDIYCHRAILTSSQIDTSGFIIDSSHINYGTSTTTLAQKKTWLKNQIGTSGIPMIRLKDYLLSNGEGEKLLSVPNTTNLVSAAGAYEDNPFFYASRYAAAYSATNTQLSSIMKDVDDTCNFSFSNNGLNFK</sequence>
<reference evidence="2 3" key="1">
    <citation type="submission" date="2009-01" db="EMBL/GenBank/DDBJ databases">
        <title>Complete sequence of Clostridium cellulolyticum H10.</title>
        <authorList>
            <consortium name="US DOE Joint Genome Institute"/>
            <person name="Lucas S."/>
            <person name="Copeland A."/>
            <person name="Lapidus A."/>
            <person name="Glavina del Rio T."/>
            <person name="Dalin E."/>
            <person name="Tice H."/>
            <person name="Bruce D."/>
            <person name="Goodwin L."/>
            <person name="Pitluck S."/>
            <person name="Chertkov O."/>
            <person name="Saunders E."/>
            <person name="Brettin T."/>
            <person name="Detter J.C."/>
            <person name="Han C."/>
            <person name="Larimer F."/>
            <person name="Land M."/>
            <person name="Hauser L."/>
            <person name="Kyrpides N."/>
            <person name="Ivanova N."/>
            <person name="Zhou J."/>
            <person name="Richardson P."/>
        </authorList>
    </citation>
    <scope>NUCLEOTIDE SEQUENCE [LARGE SCALE GENOMIC DNA]</scope>
    <source>
        <strain evidence="3">ATCC 35319 / DSM 5812 / JCM 6584 / H10</strain>
    </source>
</reference>
<evidence type="ECO:0000313" key="2">
    <source>
        <dbReference type="EMBL" id="ACL75221.1"/>
    </source>
</evidence>